<keyword evidence="1 3" id="KW-0238">DNA-binding</keyword>
<dbReference type="Proteomes" id="UP001157914">
    <property type="component" value="Unassembled WGS sequence"/>
</dbReference>
<dbReference type="SMART" id="SM00422">
    <property type="entry name" value="HTH_MERR"/>
    <property type="match status" value="1"/>
</dbReference>
<dbReference type="InterPro" id="IPR009061">
    <property type="entry name" value="DNA-bd_dom_put_sf"/>
</dbReference>
<dbReference type="SUPFAM" id="SSF46955">
    <property type="entry name" value="Putative DNA-binding domain"/>
    <property type="match status" value="1"/>
</dbReference>
<evidence type="ECO:0000259" key="2">
    <source>
        <dbReference type="PROSITE" id="PS50937"/>
    </source>
</evidence>
<evidence type="ECO:0000313" key="3">
    <source>
        <dbReference type="EMBL" id="SMP07276.1"/>
    </source>
</evidence>
<proteinExistence type="predicted"/>
<keyword evidence="4" id="KW-1185">Reference proteome</keyword>
<dbReference type="EMBL" id="FXTT01000001">
    <property type="protein sequence ID" value="SMP07276.1"/>
    <property type="molecule type" value="Genomic_DNA"/>
</dbReference>
<dbReference type="Gene3D" id="1.10.1660.10">
    <property type="match status" value="1"/>
</dbReference>
<dbReference type="InterPro" id="IPR000551">
    <property type="entry name" value="MerR-type_HTH_dom"/>
</dbReference>
<organism evidence="3 4">
    <name type="scientific">Roseibium denhamense</name>
    <dbReference type="NCBI Taxonomy" id="76305"/>
    <lineage>
        <taxon>Bacteria</taxon>
        <taxon>Pseudomonadati</taxon>
        <taxon>Pseudomonadota</taxon>
        <taxon>Alphaproteobacteria</taxon>
        <taxon>Hyphomicrobiales</taxon>
        <taxon>Stappiaceae</taxon>
        <taxon>Roseibium</taxon>
    </lineage>
</organism>
<gene>
    <name evidence="3" type="ORF">SAMN06265374_0853</name>
</gene>
<sequence length="180" mass="20058">MLVGPDAPECGIWQVGGGLQAAQASYKKDKIGLRSMNNVATKMVAVPDIAGSGQEPVIEDRALAISEMSERFGVTLRTLRFYEEKGLLNPTRKGARRFYGARDVSRMQVILQAKKIGLTLVEIRRVIKLVEGNTNRNDQFKELQEICKSQHEILIEQKQMLDEQIAEVDGILSAFDQLVA</sequence>
<accession>A0ABY1NE95</accession>
<dbReference type="Pfam" id="PF13411">
    <property type="entry name" value="MerR_1"/>
    <property type="match status" value="1"/>
</dbReference>
<name>A0ABY1NE95_9HYPH</name>
<protein>
    <submittedName>
        <fullName evidence="3">DNA-binding transcriptional regulator, MerR family</fullName>
    </submittedName>
</protein>
<comment type="caution">
    <text evidence="3">The sequence shown here is derived from an EMBL/GenBank/DDBJ whole genome shotgun (WGS) entry which is preliminary data.</text>
</comment>
<dbReference type="InterPro" id="IPR047057">
    <property type="entry name" value="MerR_fam"/>
</dbReference>
<dbReference type="PROSITE" id="PS50937">
    <property type="entry name" value="HTH_MERR_2"/>
    <property type="match status" value="1"/>
</dbReference>
<feature type="domain" description="HTH merR-type" evidence="2">
    <location>
        <begin position="62"/>
        <end position="129"/>
    </location>
</feature>
<evidence type="ECO:0000256" key="1">
    <source>
        <dbReference type="ARBA" id="ARBA00023125"/>
    </source>
</evidence>
<evidence type="ECO:0000313" key="4">
    <source>
        <dbReference type="Proteomes" id="UP001157914"/>
    </source>
</evidence>
<reference evidence="3 4" key="1">
    <citation type="submission" date="2017-05" db="EMBL/GenBank/DDBJ databases">
        <authorList>
            <person name="Varghese N."/>
            <person name="Submissions S."/>
        </authorList>
    </citation>
    <scope>NUCLEOTIDE SEQUENCE [LARGE SCALE GENOMIC DNA]</scope>
    <source>
        <strain evidence="3 4">DSM 15949</strain>
    </source>
</reference>
<dbReference type="PANTHER" id="PTHR30204">
    <property type="entry name" value="REDOX-CYCLING DRUG-SENSING TRANSCRIPTIONAL ACTIVATOR SOXR"/>
    <property type="match status" value="1"/>
</dbReference>
<dbReference type="PANTHER" id="PTHR30204:SF58">
    <property type="entry name" value="HTH-TYPE TRANSCRIPTIONAL REGULATOR YFMP"/>
    <property type="match status" value="1"/>
</dbReference>
<dbReference type="GO" id="GO:0003677">
    <property type="term" value="F:DNA binding"/>
    <property type="evidence" value="ECO:0007669"/>
    <property type="project" value="UniProtKB-KW"/>
</dbReference>